<evidence type="ECO:0000256" key="4">
    <source>
        <dbReference type="PROSITE-ProRule" id="PRU00376"/>
    </source>
</evidence>
<dbReference type="CDD" id="cd16910">
    <property type="entry name" value="YEATS_TFIID14_like"/>
    <property type="match status" value="1"/>
</dbReference>
<dbReference type="OMA" id="VMSEVYE"/>
<protein>
    <recommendedName>
        <fullName evidence="5">YEATS domain-containing protein</fullName>
    </recommendedName>
</protein>
<keyword evidence="7" id="KW-1185">Reference proteome</keyword>
<dbReference type="Gene3D" id="2.60.40.1970">
    <property type="entry name" value="YEATS domain"/>
    <property type="match status" value="1"/>
</dbReference>
<dbReference type="Proteomes" id="UP000008141">
    <property type="component" value="Unassembled WGS sequence"/>
</dbReference>
<evidence type="ECO:0000256" key="2">
    <source>
        <dbReference type="ARBA" id="ARBA00023163"/>
    </source>
</evidence>
<keyword evidence="1" id="KW-0805">Transcription regulation</keyword>
<feature type="domain" description="YEATS" evidence="5">
    <location>
        <begin position="21"/>
        <end position="163"/>
    </location>
</feature>
<comment type="subcellular location">
    <subcellularLocation>
        <location evidence="4">Nucleus</location>
    </subcellularLocation>
</comment>
<organism evidence="7">
    <name type="scientific">Chlorella variabilis</name>
    <name type="common">Green alga</name>
    <dbReference type="NCBI Taxonomy" id="554065"/>
    <lineage>
        <taxon>Eukaryota</taxon>
        <taxon>Viridiplantae</taxon>
        <taxon>Chlorophyta</taxon>
        <taxon>core chlorophytes</taxon>
        <taxon>Trebouxiophyceae</taxon>
        <taxon>Chlorellales</taxon>
        <taxon>Chlorellaceae</taxon>
        <taxon>Chlorella clade</taxon>
        <taxon>Chlorella</taxon>
    </lineage>
</organism>
<dbReference type="PROSITE" id="PS51037">
    <property type="entry name" value="YEATS"/>
    <property type="match status" value="1"/>
</dbReference>
<dbReference type="FunCoup" id="E1ZPM6">
    <property type="interactions" value="1707"/>
</dbReference>
<evidence type="ECO:0000313" key="6">
    <source>
        <dbReference type="EMBL" id="EFN52284.1"/>
    </source>
</evidence>
<dbReference type="eggNOG" id="KOG3149">
    <property type="taxonomic scope" value="Eukaryota"/>
</dbReference>
<dbReference type="Pfam" id="PF03366">
    <property type="entry name" value="YEATS"/>
    <property type="match status" value="1"/>
</dbReference>
<dbReference type="RefSeq" id="XP_005844386.1">
    <property type="nucleotide sequence ID" value="XM_005844324.1"/>
</dbReference>
<gene>
    <name evidence="6" type="ORF">CHLNCDRAFT_36861</name>
</gene>
<name>E1ZPM6_CHLVA</name>
<reference evidence="6 7" key="1">
    <citation type="journal article" date="2010" name="Plant Cell">
        <title>The Chlorella variabilis NC64A genome reveals adaptation to photosymbiosis, coevolution with viruses, and cryptic sex.</title>
        <authorList>
            <person name="Blanc G."/>
            <person name="Duncan G."/>
            <person name="Agarkova I."/>
            <person name="Borodovsky M."/>
            <person name="Gurnon J."/>
            <person name="Kuo A."/>
            <person name="Lindquist E."/>
            <person name="Lucas S."/>
            <person name="Pangilinan J."/>
            <person name="Polle J."/>
            <person name="Salamov A."/>
            <person name="Terry A."/>
            <person name="Yamada T."/>
            <person name="Dunigan D.D."/>
            <person name="Grigoriev I.V."/>
            <person name="Claverie J.M."/>
            <person name="Van Etten J.L."/>
        </authorList>
    </citation>
    <scope>NUCLEOTIDE SEQUENCE [LARGE SCALE GENOMIC DNA]</scope>
    <source>
        <strain evidence="6 7">NC64A</strain>
    </source>
</reference>
<dbReference type="STRING" id="554065.E1ZPM6"/>
<evidence type="ECO:0000256" key="3">
    <source>
        <dbReference type="ARBA" id="ARBA00023242"/>
    </source>
</evidence>
<dbReference type="InParanoid" id="E1ZPM6"/>
<dbReference type="InterPro" id="IPR038704">
    <property type="entry name" value="YEAST_sf"/>
</dbReference>
<dbReference type="OrthoDB" id="16041at2759"/>
<keyword evidence="2" id="KW-0804">Transcription</keyword>
<dbReference type="GO" id="GO:0005634">
    <property type="term" value="C:nucleus"/>
    <property type="evidence" value="ECO:0007669"/>
    <property type="project" value="UniProtKB-SubCell"/>
</dbReference>
<dbReference type="EMBL" id="GL433857">
    <property type="protein sequence ID" value="EFN52284.1"/>
    <property type="molecule type" value="Genomic_DNA"/>
</dbReference>
<dbReference type="GO" id="GO:0006355">
    <property type="term" value="P:regulation of DNA-templated transcription"/>
    <property type="evidence" value="ECO:0007669"/>
    <property type="project" value="InterPro"/>
</dbReference>
<proteinExistence type="predicted"/>
<dbReference type="InterPro" id="IPR055129">
    <property type="entry name" value="YEATS_dom"/>
</dbReference>
<dbReference type="GeneID" id="17351666"/>
<dbReference type="InterPro" id="IPR005033">
    <property type="entry name" value="YEATS"/>
</dbReference>
<sequence>MAAAAAPDEDKYVLGKQGEKRMKGRTITVPVVTGTCAFYLGKKASEYQSHKWTVYMRSPSNEDLSHVLKKVTFGLHESFQNPKRDVEFPPYELTETGWGEFDIVVTLHFREDIQEAPVELYHRLKLYDDTGAANPKKPVVLEIYDEVVFWQPTEAFFSRMATHTARPAPPSQLAQFYTAFAPDSEYQRIQRARQRLAQIRANVEGTAAALEAQEAAGMYVGA</sequence>
<evidence type="ECO:0000313" key="7">
    <source>
        <dbReference type="Proteomes" id="UP000008141"/>
    </source>
</evidence>
<dbReference type="KEGG" id="cvr:CHLNCDRAFT_36861"/>
<dbReference type="PANTHER" id="PTHR47573">
    <property type="entry name" value="PROTEIN AF-9 HOMOLOG"/>
    <property type="match status" value="1"/>
</dbReference>
<keyword evidence="3 4" id="KW-0539">Nucleus</keyword>
<evidence type="ECO:0000256" key="1">
    <source>
        <dbReference type="ARBA" id="ARBA00023015"/>
    </source>
</evidence>
<dbReference type="AlphaFoldDB" id="E1ZPM6"/>
<evidence type="ECO:0000259" key="5">
    <source>
        <dbReference type="PROSITE" id="PS51037"/>
    </source>
</evidence>
<dbReference type="PANTHER" id="PTHR47573:SF1">
    <property type="entry name" value="PROTEIN AF-9 HOMOLOG"/>
    <property type="match status" value="1"/>
</dbReference>
<accession>E1ZPM6</accession>